<reference evidence="9" key="1">
    <citation type="submission" date="2021-01" db="EMBL/GenBank/DDBJ databases">
        <authorList>
            <person name="Corre E."/>
            <person name="Pelletier E."/>
            <person name="Niang G."/>
            <person name="Scheremetjew M."/>
            <person name="Finn R."/>
            <person name="Kale V."/>
            <person name="Holt S."/>
            <person name="Cochrane G."/>
            <person name="Meng A."/>
            <person name="Brown T."/>
            <person name="Cohen L."/>
        </authorList>
    </citation>
    <scope>NUCLEOTIDE SEQUENCE</scope>
    <source>
        <strain evidence="9">RCC927</strain>
    </source>
</reference>
<feature type="transmembrane region" description="Helical" evidence="8">
    <location>
        <begin position="124"/>
        <end position="145"/>
    </location>
</feature>
<protein>
    <recommendedName>
        <fullName evidence="8">V-type proton ATPase subunit a</fullName>
    </recommendedName>
</protein>
<dbReference type="AlphaFoldDB" id="A0A7S3B5I9"/>
<dbReference type="GO" id="GO:0051117">
    <property type="term" value="F:ATPase binding"/>
    <property type="evidence" value="ECO:0007669"/>
    <property type="project" value="TreeGrafter"/>
</dbReference>
<comment type="function">
    <text evidence="8">Essential component of the vacuolar proton pump (V-ATPase), a multimeric enzyme that catalyzes the translocation of protons across the membranes. Required for assembly and activity of the V-ATPase.</text>
</comment>
<keyword evidence="5 8" id="KW-1133">Transmembrane helix</keyword>
<evidence type="ECO:0000256" key="1">
    <source>
        <dbReference type="ARBA" id="ARBA00004141"/>
    </source>
</evidence>
<dbReference type="GO" id="GO:0007035">
    <property type="term" value="P:vacuolar acidification"/>
    <property type="evidence" value="ECO:0007669"/>
    <property type="project" value="TreeGrafter"/>
</dbReference>
<dbReference type="EMBL" id="HBHY01000532">
    <property type="protein sequence ID" value="CAE0124969.1"/>
    <property type="molecule type" value="Transcribed_RNA"/>
</dbReference>
<dbReference type="Pfam" id="PF01496">
    <property type="entry name" value="V_ATPase_I"/>
    <property type="match status" value="1"/>
</dbReference>
<keyword evidence="3 8" id="KW-0813">Transport</keyword>
<evidence type="ECO:0000256" key="7">
    <source>
        <dbReference type="ARBA" id="ARBA00023136"/>
    </source>
</evidence>
<keyword evidence="7 8" id="KW-0472">Membrane</keyword>
<dbReference type="PANTHER" id="PTHR11629:SF63">
    <property type="entry name" value="V-TYPE PROTON ATPASE SUBUNIT A"/>
    <property type="match status" value="1"/>
</dbReference>
<accession>A0A7S3B5I9</accession>
<sequence>MVTFPFLFAVMFGDLGHGILMLLFAAYMVVNERALGAAKLDEITGMMFGGRYIILPMALFSIYTGLLYNECFSCPMTLFGGSNYDYAEGNVPTWNGKTYAFGLDPAWHGTKGELPFTNSMKMKMSIIMGVAQMDLGIIMSLMNALYFRKPVDIWHGFVPQIIFLNGLFGYLALLIVIKWVSGSQADLYHVMIYMFLSPGTLDKENTLFPGQAGLQVLLVLVCVACVPWMLFTKPMILKKQHEARSRGYTSLADNAVFADDGEDDEGDGHGSSGDGDGGFDFGDTMVHQMIHTIEFVLGAVSNTASYLRLWALSLAHAQLSAVFWDRMLLLSVTLGPAAMIIGFGAWFGATIGVLMTMESLSAFLHALRLHWVEYQNKFFGGEGKAFEPFDLDKIEQESEAEDAAAA</sequence>
<feature type="transmembrane region" description="Helical" evidence="8">
    <location>
        <begin position="212"/>
        <end position="231"/>
    </location>
</feature>
<keyword evidence="8" id="KW-0375">Hydrogen ion transport</keyword>
<dbReference type="GO" id="GO:0033179">
    <property type="term" value="C:proton-transporting V-type ATPase, V0 domain"/>
    <property type="evidence" value="ECO:0007669"/>
    <property type="project" value="InterPro"/>
</dbReference>
<keyword evidence="6 8" id="KW-0406">Ion transport</keyword>
<evidence type="ECO:0000256" key="8">
    <source>
        <dbReference type="RuleBase" id="RU361189"/>
    </source>
</evidence>
<comment type="similarity">
    <text evidence="2 8">Belongs to the V-ATPase 116 kDa subunit family.</text>
</comment>
<evidence type="ECO:0000256" key="5">
    <source>
        <dbReference type="ARBA" id="ARBA00022989"/>
    </source>
</evidence>
<feature type="transmembrane region" description="Helical" evidence="8">
    <location>
        <begin position="295"/>
        <end position="315"/>
    </location>
</feature>
<feature type="transmembrane region" description="Helical" evidence="8">
    <location>
        <begin position="6"/>
        <end position="30"/>
    </location>
</feature>
<name>A0A7S3B5I9_9VIRI</name>
<dbReference type="GO" id="GO:0046961">
    <property type="term" value="F:proton-transporting ATPase activity, rotational mechanism"/>
    <property type="evidence" value="ECO:0007669"/>
    <property type="project" value="InterPro"/>
</dbReference>
<evidence type="ECO:0000256" key="2">
    <source>
        <dbReference type="ARBA" id="ARBA00009904"/>
    </source>
</evidence>
<evidence type="ECO:0000256" key="3">
    <source>
        <dbReference type="ARBA" id="ARBA00022448"/>
    </source>
</evidence>
<gene>
    <name evidence="9" type="ORF">PSIN1315_LOCUS333</name>
    <name evidence="10" type="ORF">PSIN1315_LOCUS334</name>
</gene>
<keyword evidence="4 8" id="KW-0812">Transmembrane</keyword>
<evidence type="ECO:0000313" key="10">
    <source>
        <dbReference type="EMBL" id="CAE0124969.1"/>
    </source>
</evidence>
<feature type="transmembrane region" description="Helical" evidence="8">
    <location>
        <begin position="157"/>
        <end position="180"/>
    </location>
</feature>
<feature type="transmembrane region" description="Helical" evidence="8">
    <location>
        <begin position="51"/>
        <end position="68"/>
    </location>
</feature>
<organism evidence="9">
    <name type="scientific">Prasinoderma singulare</name>
    <dbReference type="NCBI Taxonomy" id="676789"/>
    <lineage>
        <taxon>Eukaryota</taxon>
        <taxon>Viridiplantae</taxon>
        <taxon>Prasinodermophyta</taxon>
        <taxon>Prasinodermophyceae</taxon>
        <taxon>Prasinodermales</taxon>
        <taxon>Prasinodermaceae</taxon>
        <taxon>Prasinoderma</taxon>
    </lineage>
</organism>
<dbReference type="PANTHER" id="PTHR11629">
    <property type="entry name" value="VACUOLAR PROTON ATPASES"/>
    <property type="match status" value="1"/>
</dbReference>
<dbReference type="GO" id="GO:0016471">
    <property type="term" value="C:vacuolar proton-transporting V-type ATPase complex"/>
    <property type="evidence" value="ECO:0007669"/>
    <property type="project" value="TreeGrafter"/>
</dbReference>
<feature type="transmembrane region" description="Helical" evidence="8">
    <location>
        <begin position="327"/>
        <end position="354"/>
    </location>
</feature>
<evidence type="ECO:0000313" key="9">
    <source>
        <dbReference type="EMBL" id="CAE0124967.1"/>
    </source>
</evidence>
<proteinExistence type="inferred from homology"/>
<comment type="subcellular location">
    <subcellularLocation>
        <location evidence="1">Membrane</location>
        <topology evidence="1">Multi-pass membrane protein</topology>
    </subcellularLocation>
</comment>
<dbReference type="EMBL" id="HBHY01000531">
    <property type="protein sequence ID" value="CAE0124967.1"/>
    <property type="molecule type" value="Transcribed_RNA"/>
</dbReference>
<evidence type="ECO:0000256" key="6">
    <source>
        <dbReference type="ARBA" id="ARBA00023065"/>
    </source>
</evidence>
<dbReference type="InterPro" id="IPR002490">
    <property type="entry name" value="V-ATPase_116kDa_su"/>
</dbReference>
<evidence type="ECO:0000256" key="4">
    <source>
        <dbReference type="ARBA" id="ARBA00022692"/>
    </source>
</evidence>